<comment type="similarity">
    <text evidence="1">Belongs to the ATP-dependent AMP-binding enzyme family.</text>
</comment>
<organism evidence="5 6">
    <name type="scientific">Nocardia kruczakiae</name>
    <dbReference type="NCBI Taxonomy" id="261477"/>
    <lineage>
        <taxon>Bacteria</taxon>
        <taxon>Bacillati</taxon>
        <taxon>Actinomycetota</taxon>
        <taxon>Actinomycetes</taxon>
        <taxon>Mycobacteriales</taxon>
        <taxon>Nocardiaceae</taxon>
        <taxon>Nocardia</taxon>
    </lineage>
</organism>
<evidence type="ECO:0000313" key="6">
    <source>
        <dbReference type="Proteomes" id="UP001251217"/>
    </source>
</evidence>
<name>A0ABU1XBT4_9NOCA</name>
<dbReference type="InterPro" id="IPR042099">
    <property type="entry name" value="ANL_N_sf"/>
</dbReference>
<dbReference type="Proteomes" id="UP001251217">
    <property type="component" value="Unassembled WGS sequence"/>
</dbReference>
<dbReference type="RefSeq" id="WP_310399555.1">
    <property type="nucleotide sequence ID" value="NZ_JAVDWW010000002.1"/>
</dbReference>
<dbReference type="PANTHER" id="PTHR43201">
    <property type="entry name" value="ACYL-COA SYNTHETASE"/>
    <property type="match status" value="1"/>
</dbReference>
<dbReference type="SUPFAM" id="SSF56801">
    <property type="entry name" value="Acetyl-CoA synthetase-like"/>
    <property type="match status" value="1"/>
</dbReference>
<dbReference type="CDD" id="cd04433">
    <property type="entry name" value="AFD_class_I"/>
    <property type="match status" value="1"/>
</dbReference>
<accession>A0ABU1XBT4</accession>
<evidence type="ECO:0000313" key="5">
    <source>
        <dbReference type="EMBL" id="MDR7168005.1"/>
    </source>
</evidence>
<evidence type="ECO:0000259" key="4">
    <source>
        <dbReference type="Pfam" id="PF13193"/>
    </source>
</evidence>
<keyword evidence="6" id="KW-1185">Reference proteome</keyword>
<proteinExistence type="inferred from homology"/>
<evidence type="ECO:0000256" key="1">
    <source>
        <dbReference type="ARBA" id="ARBA00006432"/>
    </source>
</evidence>
<dbReference type="GO" id="GO:0016874">
    <property type="term" value="F:ligase activity"/>
    <property type="evidence" value="ECO:0007669"/>
    <property type="project" value="UniProtKB-KW"/>
</dbReference>
<dbReference type="EMBL" id="JAVDWW010000002">
    <property type="protein sequence ID" value="MDR7168005.1"/>
    <property type="molecule type" value="Genomic_DNA"/>
</dbReference>
<dbReference type="InterPro" id="IPR000873">
    <property type="entry name" value="AMP-dep_synth/lig_dom"/>
</dbReference>
<keyword evidence="2 5" id="KW-0436">Ligase</keyword>
<feature type="domain" description="AMP-dependent synthetase/ligase" evidence="3">
    <location>
        <begin position="11"/>
        <end position="339"/>
    </location>
</feature>
<reference evidence="5 6" key="1">
    <citation type="submission" date="2023-07" db="EMBL/GenBank/DDBJ databases">
        <title>Sorghum-associated microbial communities from plants grown in Nebraska, USA.</title>
        <authorList>
            <person name="Schachtman D."/>
        </authorList>
    </citation>
    <scope>NUCLEOTIDE SEQUENCE [LARGE SCALE GENOMIC DNA]</scope>
    <source>
        <strain evidence="5 6">4272</strain>
    </source>
</reference>
<dbReference type="Pfam" id="PF13193">
    <property type="entry name" value="AMP-binding_C"/>
    <property type="match status" value="1"/>
</dbReference>
<evidence type="ECO:0000256" key="2">
    <source>
        <dbReference type="ARBA" id="ARBA00022598"/>
    </source>
</evidence>
<dbReference type="Gene3D" id="3.40.50.12780">
    <property type="entry name" value="N-terminal domain of ligase-like"/>
    <property type="match status" value="1"/>
</dbReference>
<dbReference type="InterPro" id="IPR025110">
    <property type="entry name" value="AMP-bd_C"/>
</dbReference>
<feature type="domain" description="AMP-binding enzyme C-terminal" evidence="4">
    <location>
        <begin position="391"/>
        <end position="462"/>
    </location>
</feature>
<dbReference type="Pfam" id="PF00501">
    <property type="entry name" value="AMP-binding"/>
    <property type="match status" value="1"/>
</dbReference>
<dbReference type="Gene3D" id="3.30.300.30">
    <property type="match status" value="1"/>
</dbReference>
<dbReference type="InterPro" id="IPR045851">
    <property type="entry name" value="AMP-bd_C_sf"/>
</dbReference>
<comment type="caution">
    <text evidence="5">The sequence shown here is derived from an EMBL/GenBank/DDBJ whole genome shotgun (WGS) entry which is preliminary data.</text>
</comment>
<protein>
    <submittedName>
        <fullName evidence="5">Acyl-coenzyme A synthetase/AMP-(Fatty) acid ligase</fullName>
    </submittedName>
</protein>
<sequence length="476" mass="50067">MTTFDTLLTGWAADFGDRTAVGDGVSGGYSYCDLDAAARDVAAWLHRVVPRPPFLLLPGNTPDDVAFLLGALRSGLVPLIGDPAWSEREIEDTACRTGASVVISGRRGDDDLPGYRGRGGAMRTVRTGANENGCATHDLTGIDFGRFTSGSSGAPRCLGFGSAAMVNAAAAWRTATGLDADDSVMCFASLNNGLAFNTSLLPVFASGATLILPGVSPIPSQLLNALRDVAPSVLVAFPFIYEVLAKRDLSALTSLRLLVSSAAPLTADVERRWFEAVGRPVCNYYGLAEVGPVTFNDGRTAGALGRALPGVDIATHRTGGADDPAARIAVRTRSMATRYLDPRPPEFGSHLDADGYFRTQDLGYLDGGDLFVTGRADRIVNMAGRKIDPAEISEVLQRHPAVTGALVRGEGAGSETVLCAYVESTVATRDELVQHCRKSLAPFKIPQRWTIVPALPRSSAGKIMSAGLAAIGTASR</sequence>
<gene>
    <name evidence="5" type="ORF">J2W56_001724</name>
</gene>
<evidence type="ECO:0000259" key="3">
    <source>
        <dbReference type="Pfam" id="PF00501"/>
    </source>
</evidence>
<dbReference type="PANTHER" id="PTHR43201:SF5">
    <property type="entry name" value="MEDIUM-CHAIN ACYL-COA LIGASE ACSF2, MITOCHONDRIAL"/>
    <property type="match status" value="1"/>
</dbReference>